<dbReference type="Proteomes" id="UP001465668">
    <property type="component" value="Unassembled WGS sequence"/>
</dbReference>
<evidence type="ECO:0000313" key="3">
    <source>
        <dbReference type="EMBL" id="KAK9777465.1"/>
    </source>
</evidence>
<protein>
    <recommendedName>
        <fullName evidence="2">Beta-glucuronidase C-terminal domain-containing protein</fullName>
    </recommendedName>
</protein>
<evidence type="ECO:0000259" key="2">
    <source>
        <dbReference type="Pfam" id="PF16862"/>
    </source>
</evidence>
<dbReference type="Pfam" id="PF16862">
    <property type="entry name" value="Glyco_hydro_79C"/>
    <property type="match status" value="1"/>
</dbReference>
<dbReference type="InterPro" id="IPR052974">
    <property type="entry name" value="GH79_Enzymes"/>
</dbReference>
<dbReference type="InterPro" id="IPR017853">
    <property type="entry name" value="GH"/>
</dbReference>
<dbReference type="SUPFAM" id="SSF51445">
    <property type="entry name" value="(Trans)glycosidases"/>
    <property type="match status" value="1"/>
</dbReference>
<feature type="signal peptide" evidence="1">
    <location>
        <begin position="1"/>
        <end position="19"/>
    </location>
</feature>
<dbReference type="PANTHER" id="PTHR36183">
    <property type="entry name" value="BETA-GLUCURONIDASE"/>
    <property type="match status" value="1"/>
</dbReference>
<evidence type="ECO:0000313" key="4">
    <source>
        <dbReference type="Proteomes" id="UP001465668"/>
    </source>
</evidence>
<dbReference type="Gene3D" id="3.20.20.80">
    <property type="entry name" value="Glycosidases"/>
    <property type="match status" value="1"/>
</dbReference>
<proteinExistence type="predicted"/>
<organism evidence="3 4">
    <name type="scientific">Seiridium cardinale</name>
    <dbReference type="NCBI Taxonomy" id="138064"/>
    <lineage>
        <taxon>Eukaryota</taxon>
        <taxon>Fungi</taxon>
        <taxon>Dikarya</taxon>
        <taxon>Ascomycota</taxon>
        <taxon>Pezizomycotina</taxon>
        <taxon>Sordariomycetes</taxon>
        <taxon>Xylariomycetidae</taxon>
        <taxon>Amphisphaeriales</taxon>
        <taxon>Sporocadaceae</taxon>
        <taxon>Seiridium</taxon>
    </lineage>
</organism>
<name>A0ABR2XUI3_9PEZI</name>
<dbReference type="EMBL" id="JARVKM010000021">
    <property type="protein sequence ID" value="KAK9777465.1"/>
    <property type="molecule type" value="Genomic_DNA"/>
</dbReference>
<comment type="caution">
    <text evidence="3">The sequence shown here is derived from an EMBL/GenBank/DDBJ whole genome shotgun (WGS) entry which is preliminary data.</text>
</comment>
<evidence type="ECO:0000256" key="1">
    <source>
        <dbReference type="SAM" id="SignalP"/>
    </source>
</evidence>
<keyword evidence="4" id="KW-1185">Reference proteome</keyword>
<dbReference type="InterPro" id="IPR031728">
    <property type="entry name" value="GlcAase_C"/>
</dbReference>
<feature type="chain" id="PRO_5047089895" description="Beta-glucuronidase C-terminal domain-containing protein" evidence="1">
    <location>
        <begin position="20"/>
        <end position="530"/>
    </location>
</feature>
<accession>A0ABR2XUI3</accession>
<feature type="domain" description="Beta-glucuronidase C-terminal" evidence="2">
    <location>
        <begin position="411"/>
        <end position="525"/>
    </location>
</feature>
<sequence length="530" mass="57544">MSIPLIATLLAACAGVAFGQVGILAVNANADEITTGTPLDGFVSYSIEFASFPDFAGSSDNPNTFSNTLINNLGYLQGANPYIRVGGNTQDYAIYDANETLPLRGIVNTTRSADYPTTITIGPSFFDAYNAWPKVKFSHGFNLGGNNDSRVLDTLNQTVPLACNALSNGNLYLWEYGNEPDLFATSAQGPVRPANYNESDYVNEWQKGTHTIRELLEQYCPDLLSNDTYGYLAPSFAGTNNHLKAPQAWSDGLDADGDIKYFSSHNYISGATSLGVTLQGTLMNHTRTKQSVDTHVSEYNTINPGIPHIFGETNSLYNQGRPGLSNTFGAALWGVDFLLYSASVNIQRVHLHMGTNYRYQSWQPITTNITSIGTKAPYYGNIAVAAFLGNLGISPVQIAELDTGGGDHEAAYLAYVDNVLRRVMFINLNEYNYTLNGTGPGLNPEPRTVRTYSLNVGNLTNTASVQRLYANGSDAITGITWDGYSYNYELDEGRPVRLDNVTYGEKLNITGGVVQVGVADSQAVIVDLDR</sequence>
<keyword evidence="1" id="KW-0732">Signal</keyword>
<dbReference type="PANTHER" id="PTHR36183:SF2">
    <property type="entry name" value="BETA-GLUCURONIDASE C-TERMINAL DOMAIN-CONTAINING PROTEIN"/>
    <property type="match status" value="1"/>
</dbReference>
<reference evidence="3 4" key="1">
    <citation type="submission" date="2024-02" db="EMBL/GenBank/DDBJ databases">
        <title>First draft genome assembly of two strains of Seiridium cardinale.</title>
        <authorList>
            <person name="Emiliani G."/>
            <person name="Scali E."/>
        </authorList>
    </citation>
    <scope>NUCLEOTIDE SEQUENCE [LARGE SCALE GENOMIC DNA]</scope>
    <source>
        <strain evidence="3 4">BM-138-000479</strain>
    </source>
</reference>
<gene>
    <name evidence="3" type="ORF">SCAR479_05858</name>
</gene>